<dbReference type="STRING" id="1173061.A0A0J9XBJ4"/>
<name>A0A0J9XBJ4_GEOCN</name>
<keyword evidence="1" id="KW-0812">Transmembrane</keyword>
<evidence type="ECO:0000313" key="2">
    <source>
        <dbReference type="EMBL" id="CDO54575.1"/>
    </source>
</evidence>
<evidence type="ECO:0000256" key="1">
    <source>
        <dbReference type="SAM" id="Phobius"/>
    </source>
</evidence>
<feature type="transmembrane region" description="Helical" evidence="1">
    <location>
        <begin position="338"/>
        <end position="358"/>
    </location>
</feature>
<proteinExistence type="predicted"/>
<feature type="transmembrane region" description="Helical" evidence="1">
    <location>
        <begin position="135"/>
        <end position="156"/>
    </location>
</feature>
<evidence type="ECO:0000313" key="3">
    <source>
        <dbReference type="Proteomes" id="UP000242525"/>
    </source>
</evidence>
<dbReference type="EMBL" id="CCBN010000008">
    <property type="protein sequence ID" value="CDO54575.1"/>
    <property type="molecule type" value="Genomic_DNA"/>
</dbReference>
<gene>
    <name evidence="2" type="ORF">BN980_GECA08s01253g</name>
</gene>
<dbReference type="OrthoDB" id="191995at2759"/>
<dbReference type="Proteomes" id="UP000242525">
    <property type="component" value="Unassembled WGS sequence"/>
</dbReference>
<feature type="transmembrane region" description="Helical" evidence="1">
    <location>
        <begin position="298"/>
        <end position="317"/>
    </location>
</feature>
<dbReference type="Pfam" id="PF06772">
    <property type="entry name" value="LtrA"/>
    <property type="match status" value="1"/>
</dbReference>
<feature type="transmembrane region" description="Helical" evidence="1">
    <location>
        <begin position="370"/>
        <end position="393"/>
    </location>
</feature>
<dbReference type="PANTHER" id="PTHR36840">
    <property type="entry name" value="BLL5714 PROTEIN"/>
    <property type="match status" value="1"/>
</dbReference>
<accession>A0A0J9XBJ4</accession>
<feature type="transmembrane region" description="Helical" evidence="1">
    <location>
        <begin position="227"/>
        <end position="249"/>
    </location>
</feature>
<comment type="caution">
    <text evidence="2">The sequence shown here is derived from an EMBL/GenBank/DDBJ whole genome shotgun (WGS) entry which is preliminary data.</text>
</comment>
<protein>
    <submittedName>
        <fullName evidence="2">Uncharacterized protein</fullName>
    </submittedName>
</protein>
<organism evidence="2 3">
    <name type="scientific">Geotrichum candidum</name>
    <name type="common">Oospora lactis</name>
    <name type="synonym">Dipodascus geotrichum</name>
    <dbReference type="NCBI Taxonomy" id="1173061"/>
    <lineage>
        <taxon>Eukaryota</taxon>
        <taxon>Fungi</taxon>
        <taxon>Dikarya</taxon>
        <taxon>Ascomycota</taxon>
        <taxon>Saccharomycotina</taxon>
        <taxon>Dipodascomycetes</taxon>
        <taxon>Dipodascales</taxon>
        <taxon>Dipodascaceae</taxon>
        <taxon>Geotrichum</taxon>
    </lineage>
</organism>
<dbReference type="InterPro" id="IPR010640">
    <property type="entry name" value="Low_temperature_requirement_A"/>
</dbReference>
<dbReference type="PANTHER" id="PTHR36840:SF1">
    <property type="entry name" value="BLL5714 PROTEIN"/>
    <property type="match status" value="1"/>
</dbReference>
<keyword evidence="3" id="KW-1185">Reference proteome</keyword>
<feature type="transmembrane region" description="Helical" evidence="1">
    <location>
        <begin position="201"/>
        <end position="221"/>
    </location>
</feature>
<feature type="transmembrane region" description="Helical" evidence="1">
    <location>
        <begin position="270"/>
        <end position="292"/>
    </location>
</feature>
<dbReference type="AlphaFoldDB" id="A0A0J9XBJ4"/>
<feature type="transmembrane region" description="Helical" evidence="1">
    <location>
        <begin position="168"/>
        <end position="189"/>
    </location>
</feature>
<keyword evidence="1" id="KW-1133">Transmembrane helix</keyword>
<reference evidence="2" key="1">
    <citation type="submission" date="2014-03" db="EMBL/GenBank/DDBJ databases">
        <authorList>
            <person name="Casaregola S."/>
        </authorList>
    </citation>
    <scope>NUCLEOTIDE SEQUENCE [LARGE SCALE GENOMIC DNA]</scope>
    <source>
        <strain evidence="2">CLIB 918</strain>
    </source>
</reference>
<sequence>MFLANLADRLFYIPPEARERALDRINRSKPVEEDGFHFYALPHEKEERYKWLKQPVALQFHYHGRLYKYHGERTAGVFELFLDLLYVAIISQFSSTVAENPDTIHLVKYVIIFLHAYQIWHDLREIFNSFYTDDILQRALILVVMAFMVIFANNAAKIGDDDTPDETSFYTAVAAYQLVHFILIANWFFYSLFITEHLIRMRLMGIVNAVSFLVRMGLLFVGWRGRIILAITALAIERGFWFYLYSPYFRSHVDSEFSTAVNIEHESDRMTALFIIVLGEFLNAIVVGAPASDGLTSRSLRAVLILVIAFTLNWIYVTNDASNRPVHPLRRSAVSAILWFWLHEPLCAVLVLSGDIAAEFTKESHIDHRALQWVFSESIAIGLFCLWTLSMCFKSREVLSFSKPLRMGLRLVDVVAIGLLPLTEWSTTTHLEVITGLLIVTVVWESYTSVPCHSLDAVNLQTNETTALLTDGLRNSTIETAE</sequence>
<keyword evidence="1" id="KW-0472">Membrane</keyword>